<dbReference type="PIRSF" id="PIRSF003230">
    <property type="entry name" value="YbgC"/>
    <property type="match status" value="1"/>
</dbReference>
<keyword evidence="2" id="KW-0378">Hydrolase</keyword>
<gene>
    <name evidence="4" type="primary">ybgC</name>
    <name evidence="4" type="ORF">CJP73_15580</name>
</gene>
<dbReference type="SUPFAM" id="SSF54637">
    <property type="entry name" value="Thioesterase/thiol ester dehydrase-isomerase"/>
    <property type="match status" value="1"/>
</dbReference>
<dbReference type="Proteomes" id="UP000266206">
    <property type="component" value="Unassembled WGS sequence"/>
</dbReference>
<dbReference type="PANTHER" id="PTHR31793">
    <property type="entry name" value="4-HYDROXYBENZOYL-COA THIOESTERASE FAMILY MEMBER"/>
    <property type="match status" value="1"/>
</dbReference>
<dbReference type="EMBL" id="NQYH01000022">
    <property type="protein sequence ID" value="RIY39073.1"/>
    <property type="molecule type" value="Genomic_DNA"/>
</dbReference>
<organism evidence="4 5">
    <name type="scientific">Neopusillimonas maritima</name>
    <dbReference type="NCBI Taxonomy" id="2026239"/>
    <lineage>
        <taxon>Bacteria</taxon>
        <taxon>Pseudomonadati</taxon>
        <taxon>Pseudomonadota</taxon>
        <taxon>Betaproteobacteria</taxon>
        <taxon>Burkholderiales</taxon>
        <taxon>Alcaligenaceae</taxon>
        <taxon>Neopusillimonas</taxon>
    </lineage>
</organism>
<dbReference type="FunFam" id="3.10.129.10:FF:000004">
    <property type="entry name" value="Tol-pal system-associated acyl-CoA thioesterase"/>
    <property type="match status" value="1"/>
</dbReference>
<dbReference type="InterPro" id="IPR050563">
    <property type="entry name" value="4-hydroxybenzoyl-CoA_TE"/>
</dbReference>
<evidence type="ECO:0000256" key="1">
    <source>
        <dbReference type="ARBA" id="ARBA00005953"/>
    </source>
</evidence>
<dbReference type="OrthoDB" id="9808429at2"/>
<sequence length="155" mass="17715">MARLTFWNSYNCCPVPNDRITVYSTLPIRVYYEDTDAGGVVFYANYLKFFERGRTEWLRQLGVNQTELAAKENRIFVVKGLDIRYRKPARLDDLLSIRSKVTRVGKASIDFHQVAELNGEPLCESSIQICCVDAQSLRPAALPNPLKTLLNQLQD</sequence>
<evidence type="ECO:0000259" key="3">
    <source>
        <dbReference type="Pfam" id="PF03061"/>
    </source>
</evidence>
<dbReference type="PANTHER" id="PTHR31793:SF37">
    <property type="entry name" value="ACYL-COA THIOESTER HYDROLASE YBGC"/>
    <property type="match status" value="1"/>
</dbReference>
<dbReference type="NCBIfam" id="TIGR00051">
    <property type="entry name" value="YbgC/FadM family acyl-CoA thioesterase"/>
    <property type="match status" value="1"/>
</dbReference>
<dbReference type="Gene3D" id="3.10.129.10">
    <property type="entry name" value="Hotdog Thioesterase"/>
    <property type="match status" value="1"/>
</dbReference>
<feature type="domain" description="Thioesterase" evidence="3">
    <location>
        <begin position="38"/>
        <end position="115"/>
    </location>
</feature>
<dbReference type="InterPro" id="IPR029069">
    <property type="entry name" value="HotDog_dom_sf"/>
</dbReference>
<protein>
    <submittedName>
        <fullName evidence="4">Tol-pal system-associated acyl-CoA thioesterase</fullName>
    </submittedName>
</protein>
<accession>A0A3A1YLB0</accession>
<name>A0A3A1YLB0_9BURK</name>
<dbReference type="NCBIfam" id="TIGR02799">
    <property type="entry name" value="thio_ybgC"/>
    <property type="match status" value="1"/>
</dbReference>
<comment type="similarity">
    <text evidence="1">Belongs to the 4-hydroxybenzoyl-CoA thioesterase family.</text>
</comment>
<dbReference type="GO" id="GO:0047617">
    <property type="term" value="F:fatty acyl-CoA hydrolase activity"/>
    <property type="evidence" value="ECO:0007669"/>
    <property type="project" value="TreeGrafter"/>
</dbReference>
<dbReference type="AlphaFoldDB" id="A0A3A1YLB0"/>
<evidence type="ECO:0000313" key="5">
    <source>
        <dbReference type="Proteomes" id="UP000266206"/>
    </source>
</evidence>
<dbReference type="InterPro" id="IPR014166">
    <property type="entry name" value="Tol-Pal_acyl-CoA_thioesterase"/>
</dbReference>
<evidence type="ECO:0000256" key="2">
    <source>
        <dbReference type="ARBA" id="ARBA00022801"/>
    </source>
</evidence>
<dbReference type="Pfam" id="PF03061">
    <property type="entry name" value="4HBT"/>
    <property type="match status" value="1"/>
</dbReference>
<dbReference type="InterPro" id="IPR006684">
    <property type="entry name" value="YbgC/YbaW"/>
</dbReference>
<dbReference type="InterPro" id="IPR006683">
    <property type="entry name" value="Thioestr_dom"/>
</dbReference>
<dbReference type="CDD" id="cd00586">
    <property type="entry name" value="4HBT"/>
    <property type="match status" value="1"/>
</dbReference>
<comment type="caution">
    <text evidence="4">The sequence shown here is derived from an EMBL/GenBank/DDBJ whole genome shotgun (WGS) entry which is preliminary data.</text>
</comment>
<reference evidence="4 5" key="1">
    <citation type="submission" date="2017-08" db="EMBL/GenBank/DDBJ databases">
        <title>Pusillimonas indicus sp. nov., a member of the family Alcaligenaceae isolated from surface seawater.</title>
        <authorList>
            <person name="Li J."/>
        </authorList>
    </citation>
    <scope>NUCLEOTIDE SEQUENCE [LARGE SCALE GENOMIC DNA]</scope>
    <source>
        <strain evidence="4 5">L52-1-41</strain>
    </source>
</reference>
<proteinExistence type="inferred from homology"/>
<evidence type="ECO:0000313" key="4">
    <source>
        <dbReference type="EMBL" id="RIY39073.1"/>
    </source>
</evidence>